<feature type="region of interest" description="Disordered" evidence="1">
    <location>
        <begin position="111"/>
        <end position="168"/>
    </location>
</feature>
<gene>
    <name evidence="2" type="ORF">C8A05DRAFT_15901</name>
</gene>
<feature type="compositionally biased region" description="Basic residues" evidence="1">
    <location>
        <begin position="496"/>
        <end position="510"/>
    </location>
</feature>
<feature type="compositionally biased region" description="Low complexity" evidence="1">
    <location>
        <begin position="460"/>
        <end position="469"/>
    </location>
</feature>
<dbReference type="EMBL" id="MU855540">
    <property type="protein sequence ID" value="KAK3901987.1"/>
    <property type="molecule type" value="Genomic_DNA"/>
</dbReference>
<feature type="region of interest" description="Disordered" evidence="1">
    <location>
        <begin position="1"/>
        <end position="87"/>
    </location>
</feature>
<feature type="region of interest" description="Disordered" evidence="1">
    <location>
        <begin position="460"/>
        <end position="554"/>
    </location>
</feature>
<reference evidence="2" key="1">
    <citation type="journal article" date="2023" name="Mol. Phylogenet. Evol.">
        <title>Genome-scale phylogeny and comparative genomics of the fungal order Sordariales.</title>
        <authorList>
            <person name="Hensen N."/>
            <person name="Bonometti L."/>
            <person name="Westerberg I."/>
            <person name="Brannstrom I.O."/>
            <person name="Guillou S."/>
            <person name="Cros-Aarteil S."/>
            <person name="Calhoun S."/>
            <person name="Haridas S."/>
            <person name="Kuo A."/>
            <person name="Mondo S."/>
            <person name="Pangilinan J."/>
            <person name="Riley R."/>
            <person name="LaButti K."/>
            <person name="Andreopoulos B."/>
            <person name="Lipzen A."/>
            <person name="Chen C."/>
            <person name="Yan M."/>
            <person name="Daum C."/>
            <person name="Ng V."/>
            <person name="Clum A."/>
            <person name="Steindorff A."/>
            <person name="Ohm R.A."/>
            <person name="Martin F."/>
            <person name="Silar P."/>
            <person name="Natvig D.O."/>
            <person name="Lalanne C."/>
            <person name="Gautier V."/>
            <person name="Ament-Velasquez S.L."/>
            <person name="Kruys A."/>
            <person name="Hutchinson M.I."/>
            <person name="Powell A.J."/>
            <person name="Barry K."/>
            <person name="Miller A.N."/>
            <person name="Grigoriev I.V."/>
            <person name="Debuchy R."/>
            <person name="Gladieux P."/>
            <person name="Hiltunen Thoren M."/>
            <person name="Johannesson H."/>
        </authorList>
    </citation>
    <scope>NUCLEOTIDE SEQUENCE</scope>
    <source>
        <strain evidence="2">CBS 103.79</strain>
    </source>
</reference>
<keyword evidence="3" id="KW-1185">Reference proteome</keyword>
<feature type="compositionally biased region" description="Low complexity" evidence="1">
    <location>
        <begin position="339"/>
        <end position="348"/>
    </location>
</feature>
<feature type="compositionally biased region" description="Basic and acidic residues" evidence="1">
    <location>
        <begin position="519"/>
        <end position="533"/>
    </location>
</feature>
<protein>
    <submittedName>
        <fullName evidence="2">Uncharacterized protein</fullName>
    </submittedName>
</protein>
<feature type="compositionally biased region" description="Low complexity" evidence="1">
    <location>
        <begin position="55"/>
        <end position="65"/>
    </location>
</feature>
<name>A0AAN6MJE7_9PEZI</name>
<feature type="compositionally biased region" description="Polar residues" evidence="1">
    <location>
        <begin position="111"/>
        <end position="137"/>
    </location>
</feature>
<feature type="region of interest" description="Disordered" evidence="1">
    <location>
        <begin position="306"/>
        <end position="353"/>
    </location>
</feature>
<evidence type="ECO:0000313" key="2">
    <source>
        <dbReference type="EMBL" id="KAK3901987.1"/>
    </source>
</evidence>
<evidence type="ECO:0000313" key="3">
    <source>
        <dbReference type="Proteomes" id="UP001303889"/>
    </source>
</evidence>
<dbReference type="Proteomes" id="UP001303889">
    <property type="component" value="Unassembled WGS sequence"/>
</dbReference>
<comment type="caution">
    <text evidence="2">The sequence shown here is derived from an EMBL/GenBank/DDBJ whole genome shotgun (WGS) entry which is preliminary data.</text>
</comment>
<organism evidence="2 3">
    <name type="scientific">Staphylotrichum tortipilum</name>
    <dbReference type="NCBI Taxonomy" id="2831512"/>
    <lineage>
        <taxon>Eukaryota</taxon>
        <taxon>Fungi</taxon>
        <taxon>Dikarya</taxon>
        <taxon>Ascomycota</taxon>
        <taxon>Pezizomycotina</taxon>
        <taxon>Sordariomycetes</taxon>
        <taxon>Sordariomycetidae</taxon>
        <taxon>Sordariales</taxon>
        <taxon>Chaetomiaceae</taxon>
        <taxon>Staphylotrichum</taxon>
    </lineage>
</organism>
<feature type="region of interest" description="Disordered" evidence="1">
    <location>
        <begin position="244"/>
        <end position="272"/>
    </location>
</feature>
<proteinExistence type="predicted"/>
<feature type="compositionally biased region" description="Polar residues" evidence="1">
    <location>
        <begin position="246"/>
        <end position="272"/>
    </location>
</feature>
<feature type="compositionally biased region" description="Polar residues" evidence="1">
    <location>
        <begin position="313"/>
        <end position="329"/>
    </location>
</feature>
<dbReference type="AlphaFoldDB" id="A0AAN6MJE7"/>
<accession>A0AAN6MJE7</accession>
<reference evidence="2" key="2">
    <citation type="submission" date="2023-05" db="EMBL/GenBank/DDBJ databases">
        <authorList>
            <consortium name="Lawrence Berkeley National Laboratory"/>
            <person name="Steindorff A."/>
            <person name="Hensen N."/>
            <person name="Bonometti L."/>
            <person name="Westerberg I."/>
            <person name="Brannstrom I.O."/>
            <person name="Guillou S."/>
            <person name="Cros-Aarteil S."/>
            <person name="Calhoun S."/>
            <person name="Haridas S."/>
            <person name="Kuo A."/>
            <person name="Mondo S."/>
            <person name="Pangilinan J."/>
            <person name="Riley R."/>
            <person name="Labutti K."/>
            <person name="Andreopoulos B."/>
            <person name="Lipzen A."/>
            <person name="Chen C."/>
            <person name="Yanf M."/>
            <person name="Daum C."/>
            <person name="Ng V."/>
            <person name="Clum A."/>
            <person name="Ohm R."/>
            <person name="Martin F."/>
            <person name="Silar P."/>
            <person name="Natvig D."/>
            <person name="Lalanne C."/>
            <person name="Gautier V."/>
            <person name="Ament-Velasquez S.L."/>
            <person name="Kruys A."/>
            <person name="Hutchinson M.I."/>
            <person name="Powell A.J."/>
            <person name="Barry K."/>
            <person name="Miller A.N."/>
            <person name="Grigoriev I.V."/>
            <person name="Debuchy R."/>
            <person name="Gladieux P."/>
            <person name="Thoren M.H."/>
            <person name="Johannesson H."/>
        </authorList>
    </citation>
    <scope>NUCLEOTIDE SEQUENCE</scope>
    <source>
        <strain evidence="2">CBS 103.79</strain>
    </source>
</reference>
<sequence>MGHTTGPASSGRRRQGSCGQRFGSAGAPGPGRPVLMNGRAVHSFLPLSTSKNRYSGSSSFVSNPSNDEEQMSDDREGDIPVSYSQHRTSIPKSRTFSVFSNLTQSFSLGSIASRGTGSRNVSGESHVSNINPVSQPVHQPHSRPQPETNYPASPTLVPSSPPPTAFLAASPSSIKEITTAMPPQYWAGRFMALHDRIHNELLEPHNLARVYKTQAAAQCPTTASSASQAAAENNPSKSIYAAPRAAQTNKNSRVSGQQRYHQPSRIPQSATSGAIIQSSAYKAHTPHYSPSSTILRTSTNENTIPEHAPTVYTIPSTTSTNCHPTTLHLTPQDLPLAPTQPTHTTQPPQDDDQTRAHRVLALLASHCTTPAALGSLHAWQTEWFLRQNRRQNLLPGTTTNSNNGTCGARIVSISGETILAKPLPITVLVAAAKAGPVPHQGQDPPLQWAEDKAKAGCEVATAAGESEPAGGEEEAALAEKGVQQRQQQQQRGHEFGRRRREMVRRLRRGLGGRGVGGGEGKRGVSIKERRDGEGVEDMDLEGKEKRDRKRFSFF</sequence>
<feature type="compositionally biased region" description="Low complexity" evidence="1">
    <location>
        <begin position="478"/>
        <end position="490"/>
    </location>
</feature>
<evidence type="ECO:0000256" key="1">
    <source>
        <dbReference type="SAM" id="MobiDB-lite"/>
    </source>
</evidence>